<sequence length="293" mass="33288">MYLENLTVIQQLDSSVVDQGDIQELQDTGSRGPGLPTPERLLLVPVIEKVADEPTLPLVRETFENAQESYPRIVQEFKHHLENPIPQEPTNTKKFLSSVRTKLKDTLFDAEGLYAEENCLSKDGLKSTYPNGKRLVENDREMGMRHGTDERRKMINLVLWKLIRKASHRSTSNYSEKDIIPVYERLSGVLWEELKDVDFIIFPEMDRKIGSDIFQLLSGNEDVDYVQETLSESFLLFGSKITKQTAKSSGLFTSNHMQMLGGVVADGLRSQQVTPQHSDTDGCWAVQLDVSQR</sequence>
<name>A0A315V960_GAMAF</name>
<proteinExistence type="predicted"/>
<organism evidence="1 2">
    <name type="scientific">Gambusia affinis</name>
    <name type="common">Western mosquitofish</name>
    <name type="synonym">Heterandria affinis</name>
    <dbReference type="NCBI Taxonomy" id="33528"/>
    <lineage>
        <taxon>Eukaryota</taxon>
        <taxon>Metazoa</taxon>
        <taxon>Chordata</taxon>
        <taxon>Craniata</taxon>
        <taxon>Vertebrata</taxon>
        <taxon>Euteleostomi</taxon>
        <taxon>Actinopterygii</taxon>
        <taxon>Neopterygii</taxon>
        <taxon>Teleostei</taxon>
        <taxon>Neoteleostei</taxon>
        <taxon>Acanthomorphata</taxon>
        <taxon>Ovalentaria</taxon>
        <taxon>Atherinomorphae</taxon>
        <taxon>Cyprinodontiformes</taxon>
        <taxon>Poeciliidae</taxon>
        <taxon>Poeciliinae</taxon>
        <taxon>Gambusia</taxon>
    </lineage>
</organism>
<reference evidence="1 2" key="1">
    <citation type="journal article" date="2018" name="G3 (Bethesda)">
        <title>A High-Quality Reference Genome for the Invasive Mosquitofish Gambusia affinis Using a Chicago Library.</title>
        <authorList>
            <person name="Hoffberg S.L."/>
            <person name="Troendle N.J."/>
            <person name="Glenn T.C."/>
            <person name="Mahmud O."/>
            <person name="Louha S."/>
            <person name="Chalopin D."/>
            <person name="Bennetzen J.L."/>
            <person name="Mauricio R."/>
        </authorList>
    </citation>
    <scope>NUCLEOTIDE SEQUENCE [LARGE SCALE GENOMIC DNA]</scope>
    <source>
        <strain evidence="1">NE01/NJP1002.9</strain>
        <tissue evidence="1">Muscle</tissue>
    </source>
</reference>
<keyword evidence="2" id="KW-1185">Reference proteome</keyword>
<gene>
    <name evidence="1" type="ORF">CCH79_00016616</name>
</gene>
<accession>A0A315V960</accession>
<evidence type="ECO:0000313" key="1">
    <source>
        <dbReference type="EMBL" id="PWA19934.1"/>
    </source>
</evidence>
<comment type="caution">
    <text evidence="1">The sequence shown here is derived from an EMBL/GenBank/DDBJ whole genome shotgun (WGS) entry which is preliminary data.</text>
</comment>
<dbReference type="EMBL" id="NHOQ01002041">
    <property type="protein sequence ID" value="PWA19934.1"/>
    <property type="molecule type" value="Genomic_DNA"/>
</dbReference>
<dbReference type="Proteomes" id="UP000250572">
    <property type="component" value="Unassembled WGS sequence"/>
</dbReference>
<protein>
    <submittedName>
        <fullName evidence="1">Uncharacterized protein</fullName>
    </submittedName>
</protein>
<evidence type="ECO:0000313" key="2">
    <source>
        <dbReference type="Proteomes" id="UP000250572"/>
    </source>
</evidence>
<dbReference type="AlphaFoldDB" id="A0A315V960"/>